<evidence type="ECO:0000259" key="4">
    <source>
        <dbReference type="Pfam" id="PF08270"/>
    </source>
</evidence>
<keyword evidence="1" id="KW-0805">Transcription regulation</keyword>
<dbReference type="Pfam" id="PF05043">
    <property type="entry name" value="Mga"/>
    <property type="match status" value="1"/>
</dbReference>
<dbReference type="RefSeq" id="WP_118990273.1">
    <property type="nucleotide sequence ID" value="NZ_CP023434.1"/>
</dbReference>
<keyword evidence="6" id="KW-1185">Reference proteome</keyword>
<sequence>MEFLNKVEKRQLNLIKLLYQNSDWITYGYLSEAIGVAKNTVSTDISYIEEILGEGVNVEKSTIGIRANFNPGMNLLSIQRIFFNHSISYKLIEDIFIDYPITKENLSTRYDISRSSLYRYLNRVSEETEKFYHFTFEGNPLYMKGQEEEIQNFYVNFFLDKVHPFNWPFKQIDQQVLDNFINFILDSFRIDINYEEFRYVEYVMSVTLLRMSLGFVLEVDTTNPMMPIFEAFIQSNNQNVEAFRVLVEALGIELTATNFSHMIAKFYETPFLNYGIQNIVNMERSNLLEETHRLIGDIVDILTEKYELQLNNRHHLMNNVNKLLHMSSSNLGSNELFFRQQESFLRKIRAINPDFYKSIYELVDNKLINAYQNDAWSSDYLVAIILLNWENIYPQLLRKAGRLKVYVMSFQDVSIAKTQVDLLSSYLEDLYDMHLFEGREISEEMVQGLDCDVIISDLNLPTIKDKRIVSIQSLPTVEDIHLLLDLYYEILYGVNMGGEKRIFTY</sequence>
<name>A0A347WJV4_9LACT</name>
<dbReference type="InterPro" id="IPR007737">
    <property type="entry name" value="Mga_HTH"/>
</dbReference>
<dbReference type="PANTHER" id="PTHR30185">
    <property type="entry name" value="CRYPTIC BETA-GLUCOSIDE BGL OPERON ANTITERMINATOR"/>
    <property type="match status" value="1"/>
</dbReference>
<evidence type="ECO:0000256" key="2">
    <source>
        <dbReference type="ARBA" id="ARBA00023163"/>
    </source>
</evidence>
<dbReference type="InterPro" id="IPR050661">
    <property type="entry name" value="BglG_antiterminators"/>
</dbReference>
<reference evidence="5 6" key="1">
    <citation type="submission" date="2017-09" db="EMBL/GenBank/DDBJ databases">
        <title>Complete genome sequence of Oxytococcus suis strain ZY16052.</title>
        <authorList>
            <person name="Li F."/>
        </authorList>
    </citation>
    <scope>NUCLEOTIDE SEQUENCE [LARGE SCALE GENOMIC DNA]</scope>
    <source>
        <strain evidence="5 6">ZY16052</strain>
    </source>
</reference>
<keyword evidence="2" id="KW-0804">Transcription</keyword>
<dbReference type="Proteomes" id="UP000263232">
    <property type="component" value="Chromosome"/>
</dbReference>
<dbReference type="AlphaFoldDB" id="A0A347WJV4"/>
<dbReference type="InterPro" id="IPR013236">
    <property type="entry name" value="Mga_PRD_dom"/>
</dbReference>
<evidence type="ECO:0000313" key="5">
    <source>
        <dbReference type="EMBL" id="AXY25361.1"/>
    </source>
</evidence>
<protein>
    <recommendedName>
        <fullName evidence="7">Mga helix-turn-helix domain-containing protein</fullName>
    </recommendedName>
</protein>
<evidence type="ECO:0008006" key="7">
    <source>
        <dbReference type="Google" id="ProtNLM"/>
    </source>
</evidence>
<accession>A0A347WJV4</accession>
<feature type="domain" description="Mga helix-turn-helix" evidence="3">
    <location>
        <begin position="75"/>
        <end position="158"/>
    </location>
</feature>
<evidence type="ECO:0000259" key="3">
    <source>
        <dbReference type="Pfam" id="PF05043"/>
    </source>
</evidence>
<dbReference type="Pfam" id="PF08270">
    <property type="entry name" value="PRD_Mga"/>
    <property type="match status" value="1"/>
</dbReference>
<organism evidence="5 6">
    <name type="scientific">Suicoccus acidiformans</name>
    <dbReference type="NCBI Taxonomy" id="2036206"/>
    <lineage>
        <taxon>Bacteria</taxon>
        <taxon>Bacillati</taxon>
        <taxon>Bacillota</taxon>
        <taxon>Bacilli</taxon>
        <taxon>Lactobacillales</taxon>
        <taxon>Aerococcaceae</taxon>
        <taxon>Suicoccus</taxon>
    </lineage>
</organism>
<evidence type="ECO:0000256" key="1">
    <source>
        <dbReference type="ARBA" id="ARBA00023015"/>
    </source>
</evidence>
<proteinExistence type="predicted"/>
<dbReference type="OrthoDB" id="1711164at2"/>
<dbReference type="PANTHER" id="PTHR30185:SF18">
    <property type="entry name" value="TRANSCRIPTIONAL REGULATOR MTLR"/>
    <property type="match status" value="1"/>
</dbReference>
<dbReference type="EMBL" id="CP023434">
    <property type="protein sequence ID" value="AXY25361.1"/>
    <property type="molecule type" value="Genomic_DNA"/>
</dbReference>
<dbReference type="KEGG" id="abae:CL176_04740"/>
<feature type="domain" description="M protein trans-acting positive regulator (MGA) PRD" evidence="4">
    <location>
        <begin position="176"/>
        <end position="360"/>
    </location>
</feature>
<gene>
    <name evidence="5" type="ORF">CL176_04740</name>
</gene>
<evidence type="ECO:0000313" key="6">
    <source>
        <dbReference type="Proteomes" id="UP000263232"/>
    </source>
</evidence>
<dbReference type="Gene3D" id="1.10.10.10">
    <property type="entry name" value="Winged helix-like DNA-binding domain superfamily/Winged helix DNA-binding domain"/>
    <property type="match status" value="1"/>
</dbReference>
<dbReference type="InterPro" id="IPR036388">
    <property type="entry name" value="WH-like_DNA-bd_sf"/>
</dbReference>